<comment type="caution">
    <text evidence="1">The sequence shown here is derived from an EMBL/GenBank/DDBJ whole genome shotgun (WGS) entry which is preliminary data.</text>
</comment>
<dbReference type="EMBL" id="NFZX01000013">
    <property type="protein sequence ID" value="RFA35469.1"/>
    <property type="molecule type" value="Genomic_DNA"/>
</dbReference>
<accession>A0A3E0WSU9</accession>
<evidence type="ECO:0000313" key="1">
    <source>
        <dbReference type="EMBL" id="RFA35469.1"/>
    </source>
</evidence>
<name>A0A3E0WSU9_9BACI</name>
<protein>
    <submittedName>
        <fullName evidence="1">Uncharacterized protein</fullName>
    </submittedName>
</protein>
<reference evidence="1 2" key="1">
    <citation type="submission" date="2017-05" db="EMBL/GenBank/DDBJ databases">
        <title>Virgibacillus sp. AK90 isolated from a saltern of Kakinada, India.</title>
        <authorList>
            <person name="Gupta V."/>
            <person name="Sidhu C."/>
            <person name="Korpole S."/>
            <person name="Pinnaka A.K."/>
        </authorList>
    </citation>
    <scope>NUCLEOTIDE SEQUENCE [LARGE SCALE GENOMIC DNA]</scope>
    <source>
        <strain evidence="1 2">AK90</strain>
    </source>
</reference>
<gene>
    <name evidence="1" type="ORF">CAI16_08215</name>
</gene>
<dbReference type="Proteomes" id="UP000256488">
    <property type="component" value="Unassembled WGS sequence"/>
</dbReference>
<evidence type="ECO:0000313" key="2">
    <source>
        <dbReference type="Proteomes" id="UP000256488"/>
    </source>
</evidence>
<sequence>MGDGGVFVTKEKIKIDGGAIAPSLNDFQKKLEKFETELIGLAKAMVTVKSDLSGKTYTKLNVTVNKLIEQQTELLAHEQLIKEEIESYLQEMHSKEKESKNNFNL</sequence>
<dbReference type="AlphaFoldDB" id="A0A3E0WSU9"/>
<organism evidence="1 2">
    <name type="scientific">Virgibacillus dokdonensis</name>
    <dbReference type="NCBI Taxonomy" id="302167"/>
    <lineage>
        <taxon>Bacteria</taxon>
        <taxon>Bacillati</taxon>
        <taxon>Bacillota</taxon>
        <taxon>Bacilli</taxon>
        <taxon>Bacillales</taxon>
        <taxon>Bacillaceae</taxon>
        <taxon>Virgibacillus</taxon>
    </lineage>
</organism>
<proteinExistence type="predicted"/>